<feature type="region of interest" description="Disordered" evidence="1">
    <location>
        <begin position="1"/>
        <end position="65"/>
    </location>
</feature>
<accession>A0AAV1S1T4</accession>
<dbReference type="EMBL" id="CAWUPB010001160">
    <property type="protein sequence ID" value="CAK7342083.1"/>
    <property type="molecule type" value="Genomic_DNA"/>
</dbReference>
<sequence>MPSTVVSPPTAPPAPLHYSPSSTSFTLHSLSPCTQKHSTNLHPPPSAIPSPTPQPHYTHPMTTRAKNHIHKLNLTAQLSTTDDLEKS</sequence>
<dbReference type="Proteomes" id="UP001314170">
    <property type="component" value="Unassembled WGS sequence"/>
</dbReference>
<keyword evidence="3" id="KW-1185">Reference proteome</keyword>
<name>A0AAV1S1T4_9ROSI</name>
<evidence type="ECO:0000256" key="1">
    <source>
        <dbReference type="SAM" id="MobiDB-lite"/>
    </source>
</evidence>
<feature type="compositionally biased region" description="Polar residues" evidence="1">
    <location>
        <begin position="19"/>
        <end position="41"/>
    </location>
</feature>
<comment type="caution">
    <text evidence="2">The sequence shown here is derived from an EMBL/GenBank/DDBJ whole genome shotgun (WGS) entry which is preliminary data.</text>
</comment>
<protein>
    <submittedName>
        <fullName evidence="2">Uncharacterized protein</fullName>
    </submittedName>
</protein>
<reference evidence="2 3" key="1">
    <citation type="submission" date="2024-01" db="EMBL/GenBank/DDBJ databases">
        <authorList>
            <person name="Waweru B."/>
        </authorList>
    </citation>
    <scope>NUCLEOTIDE SEQUENCE [LARGE SCALE GENOMIC DNA]</scope>
</reference>
<evidence type="ECO:0000313" key="3">
    <source>
        <dbReference type="Proteomes" id="UP001314170"/>
    </source>
</evidence>
<feature type="compositionally biased region" description="Pro residues" evidence="1">
    <location>
        <begin position="42"/>
        <end position="54"/>
    </location>
</feature>
<dbReference type="AlphaFoldDB" id="A0AAV1S1T4"/>
<evidence type="ECO:0000313" key="2">
    <source>
        <dbReference type="EMBL" id="CAK7342083.1"/>
    </source>
</evidence>
<organism evidence="2 3">
    <name type="scientific">Dovyalis caffra</name>
    <dbReference type="NCBI Taxonomy" id="77055"/>
    <lineage>
        <taxon>Eukaryota</taxon>
        <taxon>Viridiplantae</taxon>
        <taxon>Streptophyta</taxon>
        <taxon>Embryophyta</taxon>
        <taxon>Tracheophyta</taxon>
        <taxon>Spermatophyta</taxon>
        <taxon>Magnoliopsida</taxon>
        <taxon>eudicotyledons</taxon>
        <taxon>Gunneridae</taxon>
        <taxon>Pentapetalae</taxon>
        <taxon>rosids</taxon>
        <taxon>fabids</taxon>
        <taxon>Malpighiales</taxon>
        <taxon>Salicaceae</taxon>
        <taxon>Flacourtieae</taxon>
        <taxon>Dovyalis</taxon>
    </lineage>
</organism>
<gene>
    <name evidence="2" type="ORF">DCAF_LOCUS16610</name>
</gene>
<proteinExistence type="predicted"/>